<dbReference type="GO" id="GO:0016747">
    <property type="term" value="F:acyltransferase activity, transferring groups other than amino-acyl groups"/>
    <property type="evidence" value="ECO:0007669"/>
    <property type="project" value="InterPro"/>
</dbReference>
<dbReference type="Pfam" id="PF13420">
    <property type="entry name" value="Acetyltransf_4"/>
    <property type="match status" value="1"/>
</dbReference>
<dbReference type="InterPro" id="IPR016181">
    <property type="entry name" value="Acyl_CoA_acyltransferase"/>
</dbReference>
<reference evidence="3" key="1">
    <citation type="submission" date="2016-10" db="EMBL/GenBank/DDBJ databases">
        <authorList>
            <person name="Varghese N."/>
            <person name="Submissions S."/>
        </authorList>
    </citation>
    <scope>NUCLEOTIDE SEQUENCE [LARGE SCALE GENOMIC DNA]</scope>
    <source>
        <strain evidence="3">VPI 5359</strain>
    </source>
</reference>
<evidence type="ECO:0000313" key="3">
    <source>
        <dbReference type="Proteomes" id="UP000199652"/>
    </source>
</evidence>
<dbReference type="PANTHER" id="PTHR43072">
    <property type="entry name" value="N-ACETYLTRANSFERASE"/>
    <property type="match status" value="1"/>
</dbReference>
<dbReference type="CDD" id="cd04301">
    <property type="entry name" value="NAT_SF"/>
    <property type="match status" value="1"/>
</dbReference>
<dbReference type="PANTHER" id="PTHR43072:SF8">
    <property type="entry name" value="ACYLTRANSFERASE FABY-RELATED"/>
    <property type="match status" value="1"/>
</dbReference>
<dbReference type="InterPro" id="IPR000182">
    <property type="entry name" value="GNAT_dom"/>
</dbReference>
<dbReference type="STRING" id="1528.SAMN04488579_11825"/>
<evidence type="ECO:0000313" key="2">
    <source>
        <dbReference type="EMBL" id="SDY16143.1"/>
    </source>
</evidence>
<accession>A0A1H3HKT7</accession>
<dbReference type="Proteomes" id="UP000199652">
    <property type="component" value="Unassembled WGS sequence"/>
</dbReference>
<gene>
    <name evidence="2" type="ORF">SAMN04488579_11825</name>
</gene>
<organism evidence="2 3">
    <name type="scientific">Eubacterium barkeri</name>
    <name type="common">Clostridium barkeri</name>
    <dbReference type="NCBI Taxonomy" id="1528"/>
    <lineage>
        <taxon>Bacteria</taxon>
        <taxon>Bacillati</taxon>
        <taxon>Bacillota</taxon>
        <taxon>Clostridia</taxon>
        <taxon>Eubacteriales</taxon>
        <taxon>Eubacteriaceae</taxon>
        <taxon>Eubacterium</taxon>
    </lineage>
</organism>
<sequence>MNHTLNLRMAAPGDAEALLNIYRPYITASSASFETEIPDLAAFRARICHTLETYPYLVAEMNGQPVGYAYGGALRGRPAYDWAVETTIYLSQDAWGQGIGRALYHELLGLLTTQNFTRAYACITGSNTGSIAFHNAFGFKMVGRFSGCGYKHGHWEDVCWLERPLAAAQNPPLPIVPLSHMA</sequence>
<dbReference type="AlphaFoldDB" id="A0A1H3HKT7"/>
<name>A0A1H3HKT7_EUBBA</name>
<dbReference type="EMBL" id="FNOU01000018">
    <property type="protein sequence ID" value="SDY16143.1"/>
    <property type="molecule type" value="Genomic_DNA"/>
</dbReference>
<dbReference type="OrthoDB" id="9798006at2"/>
<evidence type="ECO:0000259" key="1">
    <source>
        <dbReference type="PROSITE" id="PS51186"/>
    </source>
</evidence>
<dbReference type="RefSeq" id="WP_090246191.1">
    <property type="nucleotide sequence ID" value="NZ_FNOU01000018.1"/>
</dbReference>
<feature type="domain" description="N-acetyltransferase" evidence="1">
    <location>
        <begin position="5"/>
        <end position="162"/>
    </location>
</feature>
<dbReference type="Gene3D" id="3.40.630.30">
    <property type="match status" value="1"/>
</dbReference>
<keyword evidence="3" id="KW-1185">Reference proteome</keyword>
<proteinExistence type="predicted"/>
<keyword evidence="2" id="KW-0808">Transferase</keyword>
<protein>
    <submittedName>
        <fullName evidence="2">Phosphinothricin acetyltransferase</fullName>
    </submittedName>
</protein>
<dbReference type="SUPFAM" id="SSF55729">
    <property type="entry name" value="Acyl-CoA N-acyltransferases (Nat)"/>
    <property type="match status" value="1"/>
</dbReference>
<dbReference type="PROSITE" id="PS51186">
    <property type="entry name" value="GNAT"/>
    <property type="match status" value="1"/>
</dbReference>